<protein>
    <submittedName>
        <fullName evidence="2">Uncharacterized protein</fullName>
    </submittedName>
</protein>
<feature type="compositionally biased region" description="Basic and acidic residues" evidence="1">
    <location>
        <begin position="149"/>
        <end position="160"/>
    </location>
</feature>
<reference evidence="2" key="1">
    <citation type="journal article" date="2023" name="Genome Biol. Evol.">
        <title>First Whole Genome Sequence and Flow Cytometry Genome Size Data for the Lichen-Forming Fungus Ramalina farinacea (Ascomycota).</title>
        <authorList>
            <person name="Llewellyn T."/>
            <person name="Mian S."/>
            <person name="Hill R."/>
            <person name="Leitch I.J."/>
            <person name="Gaya E."/>
        </authorList>
    </citation>
    <scope>NUCLEOTIDE SEQUENCE</scope>
    <source>
        <strain evidence="2">LIQ254RAFAR</strain>
    </source>
</reference>
<dbReference type="Proteomes" id="UP001161017">
    <property type="component" value="Unassembled WGS sequence"/>
</dbReference>
<dbReference type="PANTHER" id="PTHR11440">
    <property type="entry name" value="LECITHIN-CHOLESTEROL ACYLTRANSFERASE-RELATED"/>
    <property type="match status" value="1"/>
</dbReference>
<keyword evidence="3" id="KW-1185">Reference proteome</keyword>
<feature type="compositionally biased region" description="Polar residues" evidence="1">
    <location>
        <begin position="200"/>
        <end position="212"/>
    </location>
</feature>
<feature type="compositionally biased region" description="Basic and acidic residues" evidence="1">
    <location>
        <begin position="353"/>
        <end position="394"/>
    </location>
</feature>
<accession>A0AA43QL82</accession>
<evidence type="ECO:0000313" key="3">
    <source>
        <dbReference type="Proteomes" id="UP001161017"/>
    </source>
</evidence>
<dbReference type="SUPFAM" id="SSF53474">
    <property type="entry name" value="alpha/beta-Hydrolases"/>
    <property type="match status" value="1"/>
</dbReference>
<feature type="region of interest" description="Disordered" evidence="1">
    <location>
        <begin position="200"/>
        <end position="315"/>
    </location>
</feature>
<feature type="compositionally biased region" description="Polar residues" evidence="1">
    <location>
        <begin position="726"/>
        <end position="741"/>
    </location>
</feature>
<feature type="compositionally biased region" description="Polar residues" evidence="1">
    <location>
        <begin position="268"/>
        <end position="278"/>
    </location>
</feature>
<name>A0AA43QL82_9LECA</name>
<feature type="compositionally biased region" description="Acidic residues" evidence="1">
    <location>
        <begin position="49"/>
        <end position="58"/>
    </location>
</feature>
<feature type="region of interest" description="Disordered" evidence="1">
    <location>
        <begin position="1"/>
        <end position="62"/>
    </location>
</feature>
<feature type="compositionally biased region" description="Acidic residues" evidence="1">
    <location>
        <begin position="92"/>
        <end position="107"/>
    </location>
</feature>
<feature type="compositionally biased region" description="Basic and acidic residues" evidence="1">
    <location>
        <begin position="226"/>
        <end position="256"/>
    </location>
</feature>
<feature type="region of interest" description="Disordered" evidence="1">
    <location>
        <begin position="90"/>
        <end position="164"/>
    </location>
</feature>
<feature type="compositionally biased region" description="Polar residues" evidence="1">
    <location>
        <begin position="122"/>
        <end position="142"/>
    </location>
</feature>
<feature type="region of interest" description="Disordered" evidence="1">
    <location>
        <begin position="681"/>
        <end position="741"/>
    </location>
</feature>
<feature type="compositionally biased region" description="Low complexity" evidence="1">
    <location>
        <begin position="293"/>
        <end position="308"/>
    </location>
</feature>
<evidence type="ECO:0000313" key="2">
    <source>
        <dbReference type="EMBL" id="MDI1487674.1"/>
    </source>
</evidence>
<comment type="caution">
    <text evidence="2">The sequence shown here is derived from an EMBL/GenBank/DDBJ whole genome shotgun (WGS) entry which is preliminary data.</text>
</comment>
<proteinExistence type="predicted"/>
<organism evidence="2 3">
    <name type="scientific">Ramalina farinacea</name>
    <dbReference type="NCBI Taxonomy" id="258253"/>
    <lineage>
        <taxon>Eukaryota</taxon>
        <taxon>Fungi</taxon>
        <taxon>Dikarya</taxon>
        <taxon>Ascomycota</taxon>
        <taxon>Pezizomycotina</taxon>
        <taxon>Lecanoromycetes</taxon>
        <taxon>OSLEUM clade</taxon>
        <taxon>Lecanoromycetidae</taxon>
        <taxon>Lecanorales</taxon>
        <taxon>Lecanorineae</taxon>
        <taxon>Ramalinaceae</taxon>
        <taxon>Ramalina</taxon>
    </lineage>
</organism>
<sequence length="882" mass="96548">MAVDTTPIALSERRKDADTPNPLRIALPEPRCNSFASSDHKAFSSSPDESPDGEDMQEADANCTVGVSISLVQSRLTSPKTPAVEKAAAIEGLDETFTDSPEQEVDEITSMQHGNTKDSTERQTLPSTPPSKSRSHSATLPSPWQAKARTFEKPRAKDQEGGPINMLADLNVKRFMSNFSMPSMPKTSFKDVSVPSLGSILNTVRSNSPTRKGTSRKKRASTVVVPKREWGTEHERPFEPPHAEARVDAGESKPSESPDLVSGLDGSTEGSLNHNILPQSRPRVIRRSTSDQSLTLRRPTSTSTSASLGDDDRWGHVHEQVNSRAKAIRDSLQDSNIKLPSFPSFSALGSFRPDMRRERANSDARTRDSRMASYKDHPFLDRELPPLPESRPEMRQSQSEQPQTHLDQALELLTGDVVILGGYRGSILRSAKPPHRQLWVPVKVGLNIRKVNLEVGLNPEDEESMEDKIFASAMLSNIGPVDMGRRLLKRLRACRNVQEGKLRVHDYGYDWRLSPHLLSKRFIEFMSQLPSNQPGVPTHERGATVIAHSMGGLITRHAVNQRPKLFAGVVYAGVPQHCVNILGPMRNGDDVLLSSKVLTAQVNFTLRSSYVLLPEDGHCFINKETGEEYPVDFFSASEWQKYAFSPCVGSIQPTGQPAKKSFFDSISDSLPSMPSFPSLPFSSTAANKLDNPNPDATSPHKHDTTTPKVSNALSSPAHARALDPSLGTSHHPNTTTHLSTQVSPITIPHNLALAYLHRTLAQILKFRSELAFKPEHARSNVYPPISLIYANNTPTVMAAKVDSRDAISRADAYDDLKFGSGDGVVLAKAAMLPEGYVSVRGGKVKSERGHVGLLGDLEGLGRCLLGVLAGRREGVGLELEGV</sequence>
<feature type="region of interest" description="Disordered" evidence="1">
    <location>
        <begin position="348"/>
        <end position="404"/>
    </location>
</feature>
<dbReference type="InterPro" id="IPR029058">
    <property type="entry name" value="AB_hydrolase_fold"/>
</dbReference>
<gene>
    <name evidence="2" type="ORF">OHK93_006945</name>
</gene>
<dbReference type="EMBL" id="JAPUFD010000006">
    <property type="protein sequence ID" value="MDI1487674.1"/>
    <property type="molecule type" value="Genomic_DNA"/>
</dbReference>
<evidence type="ECO:0000256" key="1">
    <source>
        <dbReference type="SAM" id="MobiDB-lite"/>
    </source>
</evidence>
<dbReference type="Gene3D" id="3.40.50.1820">
    <property type="entry name" value="alpha/beta hydrolase"/>
    <property type="match status" value="1"/>
</dbReference>
<dbReference type="AlphaFoldDB" id="A0AA43QL82"/>